<dbReference type="Gene3D" id="2.40.10.10">
    <property type="entry name" value="Trypsin-like serine proteases"/>
    <property type="match status" value="1"/>
</dbReference>
<gene>
    <name evidence="1" type="ORF">AF72_08575</name>
</gene>
<dbReference type="KEGG" id="xtw:AB672_08460"/>
<sequence>MEDADSHKDDASTAQSVTSNQVLMTAVHCLMNLQGYWRTHVTFAPRIRGKERFKNSGTSCKAIFGGWLIGGVESHV</sequence>
<dbReference type="RefSeq" id="WP_038271470.1">
    <property type="nucleotide sequence ID" value="NZ_CP087677.1"/>
</dbReference>
<comment type="caution">
    <text evidence="1">The sequence shown here is derived from an EMBL/GenBank/DDBJ whole genome shotgun (WGS) entry which is preliminary data.</text>
</comment>
<organism evidence="1 2">
    <name type="scientific">Xylella taiwanensis</name>
    <dbReference type="NCBI Taxonomy" id="1444770"/>
    <lineage>
        <taxon>Bacteria</taxon>
        <taxon>Pseudomonadati</taxon>
        <taxon>Pseudomonadota</taxon>
        <taxon>Gammaproteobacteria</taxon>
        <taxon>Lysobacterales</taxon>
        <taxon>Lysobacteraceae</taxon>
        <taxon>Xylella</taxon>
    </lineage>
</organism>
<evidence type="ECO:0000313" key="1">
    <source>
        <dbReference type="EMBL" id="EWS77822.1"/>
    </source>
</evidence>
<accession>Z9JJ78</accession>
<reference evidence="1 2" key="1">
    <citation type="journal article" date="2014" name="Genome Announc.">
        <title>Draft Genome Sequence of Xylella fastidiosa Pear Leaf Scorch Strain in Taiwan.</title>
        <authorList>
            <person name="Su C.C."/>
            <person name="Deng W.L."/>
            <person name="Jan F.J."/>
            <person name="Chang C.J."/>
            <person name="Huang H."/>
            <person name="Chen J."/>
        </authorList>
    </citation>
    <scope>NUCLEOTIDE SEQUENCE [LARGE SCALE GENOMIC DNA]</scope>
    <source>
        <strain evidence="1 2">PLS229</strain>
    </source>
</reference>
<dbReference type="AlphaFoldDB" id="Z9JJ78"/>
<dbReference type="InterPro" id="IPR043504">
    <property type="entry name" value="Peptidase_S1_PA_chymotrypsin"/>
</dbReference>
<evidence type="ECO:0008006" key="3">
    <source>
        <dbReference type="Google" id="ProtNLM"/>
    </source>
</evidence>
<evidence type="ECO:0000313" key="2">
    <source>
        <dbReference type="Proteomes" id="UP000020406"/>
    </source>
</evidence>
<dbReference type="eggNOG" id="COG3591">
    <property type="taxonomic scope" value="Bacteria"/>
</dbReference>
<dbReference type="EMBL" id="JDSQ01000013">
    <property type="protein sequence ID" value="EWS77822.1"/>
    <property type="molecule type" value="Genomic_DNA"/>
</dbReference>
<dbReference type="Proteomes" id="UP000020406">
    <property type="component" value="Unassembled WGS sequence"/>
</dbReference>
<protein>
    <recommendedName>
        <fullName evidence="3">Peptidase S1 domain-containing protein</fullName>
    </recommendedName>
</protein>
<name>Z9JJ78_9GAMM</name>
<proteinExistence type="predicted"/>